<gene>
    <name evidence="1" type="ORF">BCL74_2504</name>
</gene>
<evidence type="ECO:0000313" key="1">
    <source>
        <dbReference type="EMBL" id="RKQ70556.1"/>
    </source>
</evidence>
<proteinExistence type="predicted"/>
<sequence length="164" mass="18558">MDRIFIGAGFLDSCPELTRFVYEYWRGKAGERRLAYREDIEPADLIPALPGIQLVDVLRDTPHEGDIKRGYRFVYRLLGTKEVNVRHGNPVGLPVEEGFFGNDVARVLSNYTQVAETGDVVCDFEEVTVPAGYRVQDVSLFLPLTLDGKSVQQILVYSEQSFLR</sequence>
<evidence type="ECO:0008006" key="3">
    <source>
        <dbReference type="Google" id="ProtNLM"/>
    </source>
</evidence>
<organism evidence="1 2">
    <name type="scientific">Oceanibaculum indicum</name>
    <dbReference type="NCBI Taxonomy" id="526216"/>
    <lineage>
        <taxon>Bacteria</taxon>
        <taxon>Pseudomonadati</taxon>
        <taxon>Pseudomonadota</taxon>
        <taxon>Alphaproteobacteria</taxon>
        <taxon>Rhodospirillales</taxon>
        <taxon>Oceanibaculaceae</taxon>
        <taxon>Oceanibaculum</taxon>
    </lineage>
</organism>
<accession>A0A420WHV9</accession>
<reference evidence="1 2" key="1">
    <citation type="submission" date="2018-10" db="EMBL/GenBank/DDBJ databases">
        <title>Comparative analysis of microorganisms from saline springs in Andes Mountain Range, Colombia.</title>
        <authorList>
            <person name="Rubin E."/>
        </authorList>
    </citation>
    <scope>NUCLEOTIDE SEQUENCE [LARGE SCALE GENOMIC DNA]</scope>
    <source>
        <strain evidence="1 2">USBA 36</strain>
    </source>
</reference>
<name>A0A420WHV9_9PROT</name>
<dbReference type="EMBL" id="RBIG01000002">
    <property type="protein sequence ID" value="RKQ70556.1"/>
    <property type="molecule type" value="Genomic_DNA"/>
</dbReference>
<dbReference type="Proteomes" id="UP000277424">
    <property type="component" value="Unassembled WGS sequence"/>
</dbReference>
<protein>
    <recommendedName>
        <fullName evidence="3">PAS domain-containing protein</fullName>
    </recommendedName>
</protein>
<dbReference type="RefSeq" id="WP_121220404.1">
    <property type="nucleotide sequence ID" value="NZ_RBIG01000002.1"/>
</dbReference>
<dbReference type="AlphaFoldDB" id="A0A420WHV9"/>
<comment type="caution">
    <text evidence="1">The sequence shown here is derived from an EMBL/GenBank/DDBJ whole genome shotgun (WGS) entry which is preliminary data.</text>
</comment>
<evidence type="ECO:0000313" key="2">
    <source>
        <dbReference type="Proteomes" id="UP000277424"/>
    </source>
</evidence>
<dbReference type="OrthoDB" id="7360781at2"/>